<name>A0ABS7SW37_9FIRM</name>
<organism evidence="1 2">
    <name type="scientific">Anaerococcus murdochii</name>
    <dbReference type="NCBI Taxonomy" id="411577"/>
    <lineage>
        <taxon>Bacteria</taxon>
        <taxon>Bacillati</taxon>
        <taxon>Bacillota</taxon>
        <taxon>Tissierellia</taxon>
        <taxon>Tissierellales</taxon>
        <taxon>Peptoniphilaceae</taxon>
        <taxon>Anaerococcus</taxon>
    </lineage>
</organism>
<proteinExistence type="predicted"/>
<dbReference type="InterPro" id="IPR038690">
    <property type="entry name" value="NusG_2_sf"/>
</dbReference>
<accession>A0ABS7SW37</accession>
<dbReference type="Gene3D" id="2.60.320.10">
    <property type="entry name" value="N-utilization substance G protein NusG, insert domain"/>
    <property type="match status" value="1"/>
</dbReference>
<keyword evidence="2" id="KW-1185">Reference proteome</keyword>
<comment type="caution">
    <text evidence="1">The sequence shown here is derived from an EMBL/GenBank/DDBJ whole genome shotgun (WGS) entry which is preliminary data.</text>
</comment>
<dbReference type="CDD" id="cd09911">
    <property type="entry name" value="Lin0431_like"/>
    <property type="match status" value="1"/>
</dbReference>
<dbReference type="Pfam" id="PF07009">
    <property type="entry name" value="NusG_II"/>
    <property type="match status" value="1"/>
</dbReference>
<dbReference type="EMBL" id="JAIPME010000001">
    <property type="protein sequence ID" value="MBZ2385758.1"/>
    <property type="molecule type" value="Genomic_DNA"/>
</dbReference>
<dbReference type="Proteomes" id="UP000734271">
    <property type="component" value="Unassembled WGS sequence"/>
</dbReference>
<gene>
    <name evidence="1" type="ORF">K8P03_00255</name>
</gene>
<reference evidence="1 2" key="1">
    <citation type="submission" date="2021-08" db="EMBL/GenBank/DDBJ databases">
        <title>FDA dAtabase for Regulatory Grade micrObial Sequences (FDA-ARGOS): Supporting development and validation of Infectious Disease Dx tests.</title>
        <authorList>
            <person name="Sproer C."/>
            <person name="Gronow S."/>
            <person name="Severitt S."/>
            <person name="Schroder I."/>
            <person name="Tallon L."/>
            <person name="Sadzewicz L."/>
            <person name="Zhao X."/>
            <person name="Boylan J."/>
            <person name="Ott S."/>
            <person name="Bowen H."/>
            <person name="Vavikolanu K."/>
            <person name="Hazen T."/>
            <person name="Aluvathingal J."/>
            <person name="Nadendla S."/>
            <person name="Lowell S."/>
            <person name="Myers T."/>
            <person name="Yan Y."/>
            <person name="Sichtig H."/>
        </authorList>
    </citation>
    <scope>NUCLEOTIDE SEQUENCE [LARGE SCALE GENOMIC DNA]</scope>
    <source>
        <strain evidence="1 2">FDAARGOS_1460</strain>
    </source>
</reference>
<evidence type="ECO:0000313" key="1">
    <source>
        <dbReference type="EMBL" id="MBZ2385758.1"/>
    </source>
</evidence>
<evidence type="ECO:0000313" key="2">
    <source>
        <dbReference type="Proteomes" id="UP000734271"/>
    </source>
</evidence>
<sequence>MKIRKGDIIVIVGLIFLSFGLNFAIDKMTTGYEGDLLVVEQDGKVIKKLPMDKDTEYVVNYGGHYNKIVIKNKKAFISEADCQDQICAHMHPIEREGQTIICLPHRLFLELESHGDKKKDDDAIDKVVN</sequence>
<dbReference type="RefSeq" id="WP_223417496.1">
    <property type="nucleotide sequence ID" value="NZ_JAIPME010000001.1"/>
</dbReference>
<protein>
    <submittedName>
        <fullName evidence="1">NusG domain II-containing protein</fullName>
    </submittedName>
</protein>